<evidence type="ECO:0000313" key="3">
    <source>
        <dbReference type="Proteomes" id="UP000249299"/>
    </source>
</evidence>
<dbReference type="InterPro" id="IPR047111">
    <property type="entry name" value="YbaP-like"/>
</dbReference>
<comment type="caution">
    <text evidence="2">The sequence shown here is derived from an EMBL/GenBank/DDBJ whole genome shotgun (WGS) entry which is preliminary data.</text>
</comment>
<name>A0A327JPG0_9HYPH</name>
<dbReference type="PANTHER" id="PTHR40590:SF1">
    <property type="entry name" value="CYTOPLASMIC PROTEIN"/>
    <property type="match status" value="1"/>
</dbReference>
<reference evidence="2 3" key="1">
    <citation type="submission" date="2017-07" db="EMBL/GenBank/DDBJ databases">
        <title>Draft Genome Sequences of Select Purple Nonsulfur Bacteria.</title>
        <authorList>
            <person name="Lasarre B."/>
            <person name="Mckinlay J.B."/>
        </authorList>
    </citation>
    <scope>NUCLEOTIDE SEQUENCE [LARGE SCALE GENOMIC DNA]</scope>
    <source>
        <strain evidence="2 3">DSM 11290</strain>
    </source>
</reference>
<keyword evidence="1" id="KW-0472">Membrane</keyword>
<keyword evidence="3" id="KW-1185">Reference proteome</keyword>
<feature type="transmembrane region" description="Helical" evidence="1">
    <location>
        <begin position="48"/>
        <end position="66"/>
    </location>
</feature>
<evidence type="ECO:0008006" key="4">
    <source>
        <dbReference type="Google" id="ProtNLM"/>
    </source>
</evidence>
<organism evidence="2 3">
    <name type="scientific">Rhodobium orientis</name>
    <dbReference type="NCBI Taxonomy" id="34017"/>
    <lineage>
        <taxon>Bacteria</taxon>
        <taxon>Pseudomonadati</taxon>
        <taxon>Pseudomonadota</taxon>
        <taxon>Alphaproteobacteria</taxon>
        <taxon>Hyphomicrobiales</taxon>
        <taxon>Rhodobiaceae</taxon>
        <taxon>Rhodobium</taxon>
    </lineage>
</organism>
<sequence length="384" mass="41411">MAAVLVNACGSHSRTDRLAETPAIPISGGTALPTTRLTGDRRKMKTRLVPALAGLFCLAAGFAAPARAEAPAMPMPCGGSDLIAAMKTDDPAAYRALLREAATMKNGKGVFWRIEAKDAGAPPSYLLGTIHFADPRVHDFSPELLDALSTARAVAVESVEALEGPMGDAGPEAAKMVELPEGQTLKDVLPPDLIEELRLALGSRLMAFEAVERMKPWMLMQLLSYPPCEIAALIMKRPIVDQDIAERAKAAGTPLIGLESLKEQFASLDSVPMDAQVEMLRGSAEMTDNIADIHATFIELYRRGDVGMVEAIGRTVMGDDIDMDAYRTFMEKLVDERNKRMRDRALPELEKGGLFIAVGALHLPGDGGLIALFRQVGYTVTRIE</sequence>
<evidence type="ECO:0000313" key="2">
    <source>
        <dbReference type="EMBL" id="RAI26762.1"/>
    </source>
</evidence>
<proteinExistence type="predicted"/>
<evidence type="ECO:0000256" key="1">
    <source>
        <dbReference type="SAM" id="Phobius"/>
    </source>
</evidence>
<dbReference type="CDD" id="cd14789">
    <property type="entry name" value="Tiki"/>
    <property type="match status" value="1"/>
</dbReference>
<keyword evidence="1" id="KW-1133">Transmembrane helix</keyword>
<dbReference type="AlphaFoldDB" id="A0A327JPG0"/>
<dbReference type="Proteomes" id="UP000249299">
    <property type="component" value="Unassembled WGS sequence"/>
</dbReference>
<dbReference type="EMBL" id="NPEV01000026">
    <property type="protein sequence ID" value="RAI26762.1"/>
    <property type="molecule type" value="Genomic_DNA"/>
</dbReference>
<dbReference type="InterPro" id="IPR002816">
    <property type="entry name" value="TraB/PrgY/GumN_fam"/>
</dbReference>
<dbReference type="Pfam" id="PF01963">
    <property type="entry name" value="TraB_PrgY_gumN"/>
    <property type="match status" value="1"/>
</dbReference>
<accession>A0A327JPG0</accession>
<dbReference type="OrthoDB" id="9806326at2"/>
<dbReference type="PANTHER" id="PTHR40590">
    <property type="entry name" value="CYTOPLASMIC PROTEIN-RELATED"/>
    <property type="match status" value="1"/>
</dbReference>
<gene>
    <name evidence="2" type="ORF">CH339_12750</name>
</gene>
<protein>
    <recommendedName>
        <fullName evidence="4">TraB/GumN family protein</fullName>
    </recommendedName>
</protein>
<keyword evidence="1" id="KW-0812">Transmembrane</keyword>